<reference evidence="1" key="1">
    <citation type="journal article" date="2014" name="Front. Microbiol.">
        <title>High frequency of phylogenetically diverse reductive dehalogenase-homologous genes in deep subseafloor sedimentary metagenomes.</title>
        <authorList>
            <person name="Kawai M."/>
            <person name="Futagami T."/>
            <person name="Toyoda A."/>
            <person name="Takaki Y."/>
            <person name="Nishi S."/>
            <person name="Hori S."/>
            <person name="Arai W."/>
            <person name="Tsubouchi T."/>
            <person name="Morono Y."/>
            <person name="Uchiyama I."/>
            <person name="Ito T."/>
            <person name="Fujiyama A."/>
            <person name="Inagaki F."/>
            <person name="Takami H."/>
        </authorList>
    </citation>
    <scope>NUCLEOTIDE SEQUENCE</scope>
    <source>
        <strain evidence="1">Expedition CK06-06</strain>
    </source>
</reference>
<proteinExistence type="predicted"/>
<dbReference type="AlphaFoldDB" id="X0ZB25"/>
<accession>X0ZB25</accession>
<protein>
    <submittedName>
        <fullName evidence="1">Uncharacterized protein</fullName>
    </submittedName>
</protein>
<gene>
    <name evidence="1" type="ORF">S01H4_20675</name>
</gene>
<comment type="caution">
    <text evidence="1">The sequence shown here is derived from an EMBL/GenBank/DDBJ whole genome shotgun (WGS) entry which is preliminary data.</text>
</comment>
<evidence type="ECO:0000313" key="1">
    <source>
        <dbReference type="EMBL" id="GAG66404.1"/>
    </source>
</evidence>
<dbReference type="EMBL" id="BART01009313">
    <property type="protein sequence ID" value="GAG66404.1"/>
    <property type="molecule type" value="Genomic_DNA"/>
</dbReference>
<name>X0ZB25_9ZZZZ</name>
<sequence>MIEDTIAEAGDISLCKAKLIADALKETYDIIERSQGEEI</sequence>
<organism evidence="1">
    <name type="scientific">marine sediment metagenome</name>
    <dbReference type="NCBI Taxonomy" id="412755"/>
    <lineage>
        <taxon>unclassified sequences</taxon>
        <taxon>metagenomes</taxon>
        <taxon>ecological metagenomes</taxon>
    </lineage>
</organism>